<dbReference type="Pfam" id="PF21582">
    <property type="entry name" value="CBM30"/>
    <property type="match status" value="1"/>
</dbReference>
<name>A0A380S6R1_FIBSU</name>
<reference evidence="3 4" key="1">
    <citation type="submission" date="2017-08" db="EMBL/GenBank/DDBJ databases">
        <authorList>
            <person name="de Groot N.N."/>
        </authorList>
    </citation>
    <scope>NUCLEOTIDE SEQUENCE [LARGE SCALE GENOMIC DNA]</scope>
    <source>
        <strain evidence="3 4">HM2</strain>
    </source>
</reference>
<dbReference type="Proteomes" id="UP000255423">
    <property type="component" value="Unassembled WGS sequence"/>
</dbReference>
<organism evidence="3 4">
    <name type="scientific">Fibrobacter succinogenes</name>
    <name type="common">Bacteroides succinogenes</name>
    <dbReference type="NCBI Taxonomy" id="833"/>
    <lineage>
        <taxon>Bacteria</taxon>
        <taxon>Pseudomonadati</taxon>
        <taxon>Fibrobacterota</taxon>
        <taxon>Fibrobacteria</taxon>
        <taxon>Fibrobacterales</taxon>
        <taxon>Fibrobacteraceae</taxon>
        <taxon>Fibrobacter</taxon>
    </lineage>
</organism>
<feature type="chain" id="PRO_5016714686" evidence="1">
    <location>
        <begin position="36"/>
        <end position="257"/>
    </location>
</feature>
<feature type="domain" description="Carbohydrate binding" evidence="2">
    <location>
        <begin position="109"/>
        <end position="236"/>
    </location>
</feature>
<keyword evidence="1" id="KW-0732">Signal</keyword>
<sequence length="257" mass="29185">MIRIWRIVPIMNGNLKKAIWKSALAAMLLASSSFAGYGFSDYRDRDQSHFVMKDPKPFRPDKEVVTVVMREAIPRGGGYTYQYPRENPEPILTDKYAMEGALSMEIELIASDYSGVAICIAGSVDLTPYLEDGVLEFWIKGAQGGENALFVLVDDGVKSNGESLQVKLRSKSLGEITTEWKHFSIPLKLFGNTGVYWDAKNTREVMLPFAWSNFKGFRLEVRKDENESFKVWIDDIVIKKHGKPYEGPAHYPFRNEI</sequence>
<dbReference type="Gene3D" id="2.60.120.430">
    <property type="entry name" value="Galactose-binding lectin"/>
    <property type="match status" value="1"/>
</dbReference>
<evidence type="ECO:0000313" key="4">
    <source>
        <dbReference type="Proteomes" id="UP000255423"/>
    </source>
</evidence>
<protein>
    <submittedName>
        <fullName evidence="3">Carbohydrate binding domain (Family 11)</fullName>
    </submittedName>
</protein>
<proteinExistence type="predicted"/>
<feature type="signal peptide" evidence="1">
    <location>
        <begin position="1"/>
        <end position="35"/>
    </location>
</feature>
<gene>
    <name evidence="3" type="ORF">SAMN05661053_2105</name>
</gene>
<evidence type="ECO:0000256" key="1">
    <source>
        <dbReference type="SAM" id="SignalP"/>
    </source>
</evidence>
<dbReference type="SUPFAM" id="SSF49785">
    <property type="entry name" value="Galactose-binding domain-like"/>
    <property type="match status" value="1"/>
</dbReference>
<dbReference type="EMBL" id="UHJL01000003">
    <property type="protein sequence ID" value="SUQ24693.1"/>
    <property type="molecule type" value="Genomic_DNA"/>
</dbReference>
<evidence type="ECO:0000259" key="2">
    <source>
        <dbReference type="Pfam" id="PF21582"/>
    </source>
</evidence>
<evidence type="ECO:0000313" key="3">
    <source>
        <dbReference type="EMBL" id="SUQ24693.1"/>
    </source>
</evidence>
<dbReference type="InterPro" id="IPR048758">
    <property type="entry name" value="CBM30"/>
</dbReference>
<dbReference type="InterPro" id="IPR008979">
    <property type="entry name" value="Galactose-bd-like_sf"/>
</dbReference>
<dbReference type="AlphaFoldDB" id="A0A380S6R1"/>
<accession>A0A380S6R1</accession>